<feature type="region of interest" description="Disordered" evidence="1">
    <location>
        <begin position="419"/>
        <end position="443"/>
    </location>
</feature>
<gene>
    <name evidence="3" type="ORF">ANE_LOCUS23402</name>
</gene>
<comment type="caution">
    <text evidence="3">The sequence shown here is derived from an EMBL/GenBank/DDBJ whole genome shotgun (WGS) entry which is preliminary data.</text>
</comment>
<keyword evidence="4" id="KW-1185">Reference proteome</keyword>
<sequence>MAVHQEPNLEGDGSSRCSSSFQRTVREVILRDWWLIKCSKEFKGKRFGVAGSESEASVVEKRAMRVFTSSPIIKAFDVFTLEASDGICITLQGFLNKKRVLESGFIPEICRDFIFGFPPRWEQVCNNCFRGGSLGTGSNTVHSVIDKACSPILSPCKNNQGNLEDSVAESRDKSTVTKTNTAEIKDEDGCNGGSRTIDKKSAGRKSPRWQSKSGGKLESSKVQNTIRDEDYGSEDLGKAKSSNVEKDECEATDNEVIFPEDQCGRNHTGADNVDKLTSKSAGGESLTLEQGKDKLKEIGAALRSLFKDSDKSSKPVKKGKSKKSEKTLKSDSNVVEPMIHSGSKVNEAEETMSWVKTRRKIDFDLEVTPDKEPKKQKTNADSTGSLGQKRSRSGRLLVSPLEFWRNQVPVYDMGRNLIQVNDGHRTNSTPSKGKGSNSRKARR</sequence>
<dbReference type="PANTHER" id="PTHR35311:SF9">
    <property type="entry name" value="KINETOCHORE-ASSOCIATED PROTEIN KNL-2 HOMOLOG"/>
    <property type="match status" value="1"/>
</dbReference>
<feature type="compositionally biased region" description="Polar residues" evidence="1">
    <location>
        <begin position="379"/>
        <end position="388"/>
    </location>
</feature>
<dbReference type="EMBL" id="CABITT030000008">
    <property type="protein sequence ID" value="VVB12958.1"/>
    <property type="molecule type" value="Genomic_DNA"/>
</dbReference>
<evidence type="ECO:0000313" key="4">
    <source>
        <dbReference type="Proteomes" id="UP000489600"/>
    </source>
</evidence>
<evidence type="ECO:0000313" key="3">
    <source>
        <dbReference type="EMBL" id="VVB12958.1"/>
    </source>
</evidence>
<feature type="compositionally biased region" description="Basic and acidic residues" evidence="1">
    <location>
        <begin position="226"/>
        <end position="246"/>
    </location>
</feature>
<name>A0A565CGV1_9BRAS</name>
<dbReference type="Proteomes" id="UP000489600">
    <property type="component" value="Unassembled WGS sequence"/>
</dbReference>
<dbReference type="PANTHER" id="PTHR35311">
    <property type="entry name" value="KINETOCHORE-ASSOCIATED PROTEIN KNL-2 HOMOLOG"/>
    <property type="match status" value="1"/>
</dbReference>
<dbReference type="InterPro" id="IPR015216">
    <property type="entry name" value="SANTA"/>
</dbReference>
<organism evidence="3 4">
    <name type="scientific">Arabis nemorensis</name>
    <dbReference type="NCBI Taxonomy" id="586526"/>
    <lineage>
        <taxon>Eukaryota</taxon>
        <taxon>Viridiplantae</taxon>
        <taxon>Streptophyta</taxon>
        <taxon>Embryophyta</taxon>
        <taxon>Tracheophyta</taxon>
        <taxon>Spermatophyta</taxon>
        <taxon>Magnoliopsida</taxon>
        <taxon>eudicotyledons</taxon>
        <taxon>Gunneridae</taxon>
        <taxon>Pentapetalae</taxon>
        <taxon>rosids</taxon>
        <taxon>malvids</taxon>
        <taxon>Brassicales</taxon>
        <taxon>Brassicaceae</taxon>
        <taxon>Arabideae</taxon>
        <taxon>Arabis</taxon>
    </lineage>
</organism>
<dbReference type="Pfam" id="PF09133">
    <property type="entry name" value="SANTA"/>
    <property type="match status" value="1"/>
</dbReference>
<proteinExistence type="predicted"/>
<feature type="region of interest" description="Disordered" evidence="1">
    <location>
        <begin position="160"/>
        <end position="396"/>
    </location>
</feature>
<accession>A0A565CGV1</accession>
<feature type="compositionally biased region" description="Polar residues" evidence="1">
    <location>
        <begin position="426"/>
        <end position="436"/>
    </location>
</feature>
<dbReference type="AlphaFoldDB" id="A0A565CGV1"/>
<dbReference type="InterPro" id="IPR053090">
    <property type="entry name" value="Centromere_KNL-2_homolog"/>
</dbReference>
<feature type="domain" description="SANTA" evidence="2">
    <location>
        <begin position="28"/>
        <end position="123"/>
    </location>
</feature>
<evidence type="ECO:0000259" key="2">
    <source>
        <dbReference type="Pfam" id="PF09133"/>
    </source>
</evidence>
<dbReference type="OrthoDB" id="118550at2759"/>
<protein>
    <recommendedName>
        <fullName evidence="2">SANTA domain-containing protein</fullName>
    </recommendedName>
</protein>
<reference evidence="3" key="1">
    <citation type="submission" date="2019-07" db="EMBL/GenBank/DDBJ databases">
        <authorList>
            <person name="Dittberner H."/>
        </authorList>
    </citation>
    <scope>NUCLEOTIDE SEQUENCE [LARGE SCALE GENOMIC DNA]</scope>
</reference>
<feature type="compositionally biased region" description="Basic and acidic residues" evidence="1">
    <location>
        <begin position="360"/>
        <end position="375"/>
    </location>
</feature>
<evidence type="ECO:0000256" key="1">
    <source>
        <dbReference type="SAM" id="MobiDB-lite"/>
    </source>
</evidence>